<name>A0ABM1RHH0_CAMSA</name>
<feature type="non-terminal residue" evidence="2">
    <location>
        <position position="1"/>
    </location>
</feature>
<dbReference type="GeneID" id="109131739"/>
<accession>A0ABM1RHH0</accession>
<dbReference type="RefSeq" id="XP_019098458.1">
    <property type="nucleotide sequence ID" value="XM_019242913.1"/>
</dbReference>
<evidence type="ECO:0000313" key="2">
    <source>
        <dbReference type="RefSeq" id="XP_019098458.1"/>
    </source>
</evidence>
<dbReference type="Proteomes" id="UP000694864">
    <property type="component" value="Unplaced"/>
</dbReference>
<organism evidence="1 2">
    <name type="scientific">Camelina sativa</name>
    <name type="common">False flax</name>
    <name type="synonym">Myagrum sativum</name>
    <dbReference type="NCBI Taxonomy" id="90675"/>
    <lineage>
        <taxon>Eukaryota</taxon>
        <taxon>Viridiplantae</taxon>
        <taxon>Streptophyta</taxon>
        <taxon>Embryophyta</taxon>
        <taxon>Tracheophyta</taxon>
        <taxon>Spermatophyta</taxon>
        <taxon>Magnoliopsida</taxon>
        <taxon>eudicotyledons</taxon>
        <taxon>Gunneridae</taxon>
        <taxon>Pentapetalae</taxon>
        <taxon>rosids</taxon>
        <taxon>malvids</taxon>
        <taxon>Brassicales</taxon>
        <taxon>Brassicaceae</taxon>
        <taxon>Camelineae</taxon>
        <taxon>Camelina</taxon>
    </lineage>
</organism>
<evidence type="ECO:0000313" key="1">
    <source>
        <dbReference type="Proteomes" id="UP000694864"/>
    </source>
</evidence>
<reference evidence="2" key="2">
    <citation type="submission" date="2025-08" db="UniProtKB">
        <authorList>
            <consortium name="RefSeq"/>
        </authorList>
    </citation>
    <scope>IDENTIFICATION</scope>
    <source>
        <tissue evidence="2">Leaf</tissue>
    </source>
</reference>
<reference evidence="1" key="1">
    <citation type="journal article" date="2014" name="Nat. Commun.">
        <title>The emerging biofuel crop Camelina sativa retains a highly undifferentiated hexaploid genome structure.</title>
        <authorList>
            <person name="Kagale S."/>
            <person name="Koh C."/>
            <person name="Nixon J."/>
            <person name="Bollina V."/>
            <person name="Clarke W.E."/>
            <person name="Tuteja R."/>
            <person name="Spillane C."/>
            <person name="Robinson S.J."/>
            <person name="Links M.G."/>
            <person name="Clarke C."/>
            <person name="Higgins E.E."/>
            <person name="Huebert T."/>
            <person name="Sharpe A.G."/>
            <person name="Parkin I.A."/>
        </authorList>
    </citation>
    <scope>NUCLEOTIDE SEQUENCE [LARGE SCALE GENOMIC DNA]</scope>
    <source>
        <strain evidence="1">cv. DH55</strain>
    </source>
</reference>
<gene>
    <name evidence="2" type="primary">LOC109131739</name>
</gene>
<proteinExistence type="predicted"/>
<sequence length="230" mass="26037">LSELSFDPRAEIRKVALKVLFDTLRNHGDHFSLSLWERVFESVLFRIFDYVRHDVDPSGEDSADQIGYNGEVDQESWLYETCSLALQLVVDLFVNFYKTVNPLLKKVLMLFVSLIKRPHQSLAGAGIAALVRLMRDVGHQFSDEQWLEVVSCIKEAADATCPDFSYVTSEDMTEDVSNGDETNDNSNDALRRRNRQLHAAVADAKSKASIQIFVIQVSKSQVSGDEAWIY</sequence>
<protein>
    <submittedName>
        <fullName evidence="2">Brefeldin A-inhibited guanine nucleotide-exchange protein 3-like</fullName>
    </submittedName>
</protein>
<dbReference type="PANTHER" id="PTHR10663">
    <property type="entry name" value="GUANYL-NUCLEOTIDE EXCHANGE FACTOR"/>
    <property type="match status" value="1"/>
</dbReference>
<dbReference type="SUPFAM" id="SSF48371">
    <property type="entry name" value="ARM repeat"/>
    <property type="match status" value="1"/>
</dbReference>
<feature type="non-terminal residue" evidence="2">
    <location>
        <position position="230"/>
    </location>
</feature>
<dbReference type="InterPro" id="IPR016024">
    <property type="entry name" value="ARM-type_fold"/>
</dbReference>
<keyword evidence="1" id="KW-1185">Reference proteome</keyword>
<dbReference type="PANTHER" id="PTHR10663:SF375">
    <property type="entry name" value="LD29171P"/>
    <property type="match status" value="1"/>
</dbReference>